<proteinExistence type="predicted"/>
<gene>
    <name evidence="3" type="ORF">AAG570_003233</name>
</gene>
<keyword evidence="4" id="KW-1185">Reference proteome</keyword>
<name>A0ABD0YP33_9HEMI</name>
<dbReference type="Proteomes" id="UP001558652">
    <property type="component" value="Unassembled WGS sequence"/>
</dbReference>
<evidence type="ECO:0000313" key="3">
    <source>
        <dbReference type="EMBL" id="KAL1122908.1"/>
    </source>
</evidence>
<reference evidence="3 4" key="1">
    <citation type="submission" date="2024-07" db="EMBL/GenBank/DDBJ databases">
        <title>Chromosome-level genome assembly of the water stick insect Ranatra chinensis (Heteroptera: Nepidae).</title>
        <authorList>
            <person name="Liu X."/>
        </authorList>
    </citation>
    <scope>NUCLEOTIDE SEQUENCE [LARGE SCALE GENOMIC DNA]</scope>
    <source>
        <strain evidence="3">Cailab_2021Rc</strain>
        <tissue evidence="3">Muscle</tissue>
    </source>
</reference>
<evidence type="ECO:0000313" key="4">
    <source>
        <dbReference type="Proteomes" id="UP001558652"/>
    </source>
</evidence>
<protein>
    <submittedName>
        <fullName evidence="3">Uncharacterized protein</fullName>
    </submittedName>
</protein>
<keyword evidence="2" id="KW-0472">Membrane</keyword>
<feature type="transmembrane region" description="Helical" evidence="2">
    <location>
        <begin position="120"/>
        <end position="139"/>
    </location>
</feature>
<dbReference type="Gene3D" id="1.20.1070.10">
    <property type="entry name" value="Rhodopsin 7-helix transmembrane proteins"/>
    <property type="match status" value="1"/>
</dbReference>
<feature type="region of interest" description="Disordered" evidence="1">
    <location>
        <begin position="54"/>
        <end position="91"/>
    </location>
</feature>
<evidence type="ECO:0000256" key="1">
    <source>
        <dbReference type="SAM" id="MobiDB-lite"/>
    </source>
</evidence>
<sequence length="153" mass="17250">MIWTQDERLPPRYALPLAMTAYLYVKMSRELQDRQDDSGGQAAPRLSLVVQQLNNQQTSRDNSTHCRDSVCSSRSCGGSRRGNGSGAGSSGAPYVFRSPRVNYDIYDAELDVSKERRAHWYLGTMTTVFAICLLPLMFLRYDNTNSARKTITE</sequence>
<comment type="caution">
    <text evidence="3">The sequence shown here is derived from an EMBL/GenBank/DDBJ whole genome shotgun (WGS) entry which is preliminary data.</text>
</comment>
<dbReference type="AlphaFoldDB" id="A0ABD0YP33"/>
<evidence type="ECO:0000256" key="2">
    <source>
        <dbReference type="SAM" id="Phobius"/>
    </source>
</evidence>
<keyword evidence="2" id="KW-0812">Transmembrane</keyword>
<keyword evidence="2" id="KW-1133">Transmembrane helix</keyword>
<feature type="compositionally biased region" description="Gly residues" evidence="1">
    <location>
        <begin position="79"/>
        <end position="89"/>
    </location>
</feature>
<dbReference type="EMBL" id="JBFDAA010000013">
    <property type="protein sequence ID" value="KAL1122908.1"/>
    <property type="molecule type" value="Genomic_DNA"/>
</dbReference>
<organism evidence="3 4">
    <name type="scientific">Ranatra chinensis</name>
    <dbReference type="NCBI Taxonomy" id="642074"/>
    <lineage>
        <taxon>Eukaryota</taxon>
        <taxon>Metazoa</taxon>
        <taxon>Ecdysozoa</taxon>
        <taxon>Arthropoda</taxon>
        <taxon>Hexapoda</taxon>
        <taxon>Insecta</taxon>
        <taxon>Pterygota</taxon>
        <taxon>Neoptera</taxon>
        <taxon>Paraneoptera</taxon>
        <taxon>Hemiptera</taxon>
        <taxon>Heteroptera</taxon>
        <taxon>Panheteroptera</taxon>
        <taxon>Nepomorpha</taxon>
        <taxon>Nepidae</taxon>
        <taxon>Ranatrinae</taxon>
        <taxon>Ranatra</taxon>
    </lineage>
</organism>
<accession>A0ABD0YP33</accession>